<evidence type="ECO:0000256" key="2">
    <source>
        <dbReference type="ARBA" id="ARBA00023284"/>
    </source>
</evidence>
<dbReference type="OMA" id="HVVIEHW"/>
<comment type="similarity">
    <text evidence="4">Belongs to the SelWTH family.</text>
</comment>
<organism evidence="7 8">
    <name type="scientific">Ornithorhynchus anatinus</name>
    <name type="common">Duckbill platypus</name>
    <dbReference type="NCBI Taxonomy" id="9258"/>
    <lineage>
        <taxon>Eukaryota</taxon>
        <taxon>Metazoa</taxon>
        <taxon>Chordata</taxon>
        <taxon>Craniata</taxon>
        <taxon>Vertebrata</taxon>
        <taxon>Euteleostomi</taxon>
        <taxon>Mammalia</taxon>
        <taxon>Monotremata</taxon>
        <taxon>Ornithorhynchidae</taxon>
        <taxon>Ornithorhynchus</taxon>
    </lineage>
</organism>
<gene>
    <name evidence="7" type="primary">SELENOH</name>
</gene>
<feature type="compositionally biased region" description="Acidic residues" evidence="6">
    <location>
        <begin position="1"/>
        <end position="12"/>
    </location>
</feature>
<dbReference type="FunCoup" id="A0A6I8NXV9">
    <property type="interactions" value="587"/>
</dbReference>
<feature type="compositionally biased region" description="Basic and acidic residues" evidence="6">
    <location>
        <begin position="13"/>
        <end position="32"/>
    </location>
</feature>
<reference evidence="7" key="2">
    <citation type="submission" date="2025-08" db="UniProtKB">
        <authorList>
            <consortium name="Ensembl"/>
        </authorList>
    </citation>
    <scope>IDENTIFICATION</scope>
    <source>
        <strain evidence="7">Glennie</strain>
    </source>
</reference>
<dbReference type="Ensembl" id="ENSOANT00000057666.1">
    <property type="protein sequence ID" value="ENSOANP00000046173.1"/>
    <property type="gene ID" value="ENSOANG00000036210.1"/>
</dbReference>
<reference evidence="7" key="3">
    <citation type="submission" date="2025-09" db="UniProtKB">
        <authorList>
            <consortium name="Ensembl"/>
        </authorList>
    </citation>
    <scope>IDENTIFICATION</scope>
    <source>
        <strain evidence="7">Glennie</strain>
    </source>
</reference>
<dbReference type="Bgee" id="ENSOANG00000036210">
    <property type="expression patterns" value="Expressed in cerebellum and 7 other cell types or tissues"/>
</dbReference>
<evidence type="ECO:0000313" key="7">
    <source>
        <dbReference type="Ensembl" id="ENSOANP00000046173.1"/>
    </source>
</evidence>
<evidence type="ECO:0000256" key="1">
    <source>
        <dbReference type="ARBA" id="ARBA00022990"/>
    </source>
</evidence>
<keyword evidence="1" id="KW-0007">Acetylation</keyword>
<dbReference type="Proteomes" id="UP000002279">
    <property type="component" value="Chromosome 3"/>
</dbReference>
<name>A0A6I8NXV9_ORNAN</name>
<dbReference type="InParanoid" id="A0A6I8NXV9"/>
<feature type="compositionally biased region" description="Gly residues" evidence="6">
    <location>
        <begin position="36"/>
        <end position="45"/>
    </location>
</feature>
<protein>
    <recommendedName>
        <fullName evidence="5">Selenoprotein H</fullName>
    </recommendedName>
</protein>
<evidence type="ECO:0000256" key="5">
    <source>
        <dbReference type="ARBA" id="ARBA00070222"/>
    </source>
</evidence>
<dbReference type="NCBIfam" id="TIGR02174">
    <property type="entry name" value="CXXU_selWTH"/>
    <property type="match status" value="1"/>
</dbReference>
<keyword evidence="2" id="KW-0676">Redox-active center</keyword>
<evidence type="ECO:0000256" key="4">
    <source>
        <dbReference type="ARBA" id="ARBA00060789"/>
    </source>
</evidence>
<dbReference type="GO" id="GO:0005794">
    <property type="term" value="C:Golgi apparatus"/>
    <property type="evidence" value="ECO:0000318"/>
    <property type="project" value="GO_Central"/>
</dbReference>
<dbReference type="GeneTree" id="ENSGT00940000163832"/>
<evidence type="ECO:0000256" key="3">
    <source>
        <dbReference type="ARBA" id="ARBA00056234"/>
    </source>
</evidence>
<dbReference type="PANTHER" id="PTHR33638:SF1">
    <property type="entry name" value="SELENOPROTEIN H"/>
    <property type="match status" value="1"/>
</dbReference>
<dbReference type="InterPro" id="IPR052674">
    <property type="entry name" value="SelWTH-like"/>
</dbReference>
<keyword evidence="8" id="KW-1185">Reference proteome</keyword>
<comment type="function">
    <text evidence="3">May be involved in a redox-related process.</text>
</comment>
<dbReference type="AlphaFoldDB" id="A0A6I8NXV9"/>
<dbReference type="InterPro" id="IPR011893">
    <property type="entry name" value="Selenoprotein_Rdx-typ"/>
</dbReference>
<proteinExistence type="inferred from homology"/>
<reference evidence="7 8" key="1">
    <citation type="journal article" date="2008" name="Nature">
        <title>Genome analysis of the platypus reveals unique signatures of evolution.</title>
        <authorList>
            <person name="Warren W.C."/>
            <person name="Hillier L.W."/>
            <person name="Marshall Graves J.A."/>
            <person name="Birney E."/>
            <person name="Ponting C.P."/>
            <person name="Grutzner F."/>
            <person name="Belov K."/>
            <person name="Miller W."/>
            <person name="Clarke L."/>
            <person name="Chinwalla A.T."/>
            <person name="Yang S.P."/>
            <person name="Heger A."/>
            <person name="Locke D.P."/>
            <person name="Miethke P."/>
            <person name="Waters P.D."/>
            <person name="Veyrunes F."/>
            <person name="Fulton L."/>
            <person name="Fulton B."/>
            <person name="Graves T."/>
            <person name="Wallis J."/>
            <person name="Puente X.S."/>
            <person name="Lopez-Otin C."/>
            <person name="Ordonez G.R."/>
            <person name="Eichler E.E."/>
            <person name="Chen L."/>
            <person name="Cheng Z."/>
            <person name="Deakin J.E."/>
            <person name="Alsop A."/>
            <person name="Thompson K."/>
            <person name="Kirby P."/>
            <person name="Papenfuss A.T."/>
            <person name="Wakefield M.J."/>
            <person name="Olender T."/>
            <person name="Lancet D."/>
            <person name="Huttley G.A."/>
            <person name="Smit A.F."/>
            <person name="Pask A."/>
            <person name="Temple-Smith P."/>
            <person name="Batzer M.A."/>
            <person name="Walker J.A."/>
            <person name="Konkel M.K."/>
            <person name="Harris R.S."/>
            <person name="Whittington C.M."/>
            <person name="Wong E.S."/>
            <person name="Gemmell N.J."/>
            <person name="Buschiazzo E."/>
            <person name="Vargas Jentzsch I.M."/>
            <person name="Merkel A."/>
            <person name="Schmitz J."/>
            <person name="Zemann A."/>
            <person name="Churakov G."/>
            <person name="Kriegs J.O."/>
            <person name="Brosius J."/>
            <person name="Murchison E.P."/>
            <person name="Sachidanandam R."/>
            <person name="Smith C."/>
            <person name="Hannon G.J."/>
            <person name="Tsend-Ayush E."/>
            <person name="McMillan D."/>
            <person name="Attenborough R."/>
            <person name="Rens W."/>
            <person name="Ferguson-Smith M."/>
            <person name="Lefevre C.M."/>
            <person name="Sharp J.A."/>
            <person name="Nicholas K.R."/>
            <person name="Ray D.A."/>
            <person name="Kube M."/>
            <person name="Reinhardt R."/>
            <person name="Pringle T.H."/>
            <person name="Taylor J."/>
            <person name="Jones R.C."/>
            <person name="Nixon B."/>
            <person name="Dacheux J.L."/>
            <person name="Niwa H."/>
            <person name="Sekita Y."/>
            <person name="Huang X."/>
            <person name="Stark A."/>
            <person name="Kheradpour P."/>
            <person name="Kellis M."/>
            <person name="Flicek P."/>
            <person name="Chen Y."/>
            <person name="Webber C."/>
            <person name="Hardison R."/>
            <person name="Nelson J."/>
            <person name="Hallsworth-Pepin K."/>
            <person name="Delehaunty K."/>
            <person name="Markovic C."/>
            <person name="Minx P."/>
            <person name="Feng Y."/>
            <person name="Kremitzki C."/>
            <person name="Mitreva M."/>
            <person name="Glasscock J."/>
            <person name="Wylie T."/>
            <person name="Wohldmann P."/>
            <person name="Thiru P."/>
            <person name="Nhan M.N."/>
            <person name="Pohl C.S."/>
            <person name="Smith S.M."/>
            <person name="Hou S."/>
            <person name="Nefedov M."/>
            <person name="de Jong P.J."/>
            <person name="Renfree M.B."/>
            <person name="Mardis E.R."/>
            <person name="Wilson R.K."/>
        </authorList>
    </citation>
    <scope>NUCLEOTIDE SEQUENCE [LARGE SCALE GENOMIC DNA]</scope>
    <source>
        <strain evidence="7 8">Glennie</strain>
    </source>
</reference>
<dbReference type="FunFam" id="3.40.30.10:FF:000269">
    <property type="entry name" value="Selenoprotein H"/>
    <property type="match status" value="1"/>
</dbReference>
<feature type="region of interest" description="Disordered" evidence="6">
    <location>
        <begin position="1"/>
        <end position="45"/>
    </location>
</feature>
<evidence type="ECO:0000313" key="8">
    <source>
        <dbReference type="Proteomes" id="UP000002279"/>
    </source>
</evidence>
<evidence type="ECO:0000256" key="6">
    <source>
        <dbReference type="SAM" id="MobiDB-lite"/>
    </source>
</evidence>
<accession>A0A6I8NXV9</accession>
<sequence>MDEKKEEEEEEEKGAGDGPERPGKRGPRREAEGAEGAEGGEGGEGLHVVIEHWSAGVYGRRAEALSRALSLAAPDLPVLLNPTKPRRNSFEVTLLRPDGTRTELWSGIKKGPPRRLKFPEPELLADLLKSNLA</sequence>
<dbReference type="PANTHER" id="PTHR33638">
    <property type="entry name" value="SELENOPROTEIN H"/>
    <property type="match status" value="1"/>
</dbReference>